<dbReference type="PANTHER" id="PTHR30027:SF3">
    <property type="entry name" value="16S RRNA (URACIL(1498)-N(3))-METHYLTRANSFERASE"/>
    <property type="match status" value="1"/>
</dbReference>
<evidence type="ECO:0000256" key="10">
    <source>
        <dbReference type="PIRNR" id="PIRNR015601"/>
    </source>
</evidence>
<dbReference type="GO" id="GO:0005737">
    <property type="term" value="C:cytoplasm"/>
    <property type="evidence" value="ECO:0007669"/>
    <property type="project" value="UniProtKB-SubCell"/>
</dbReference>
<dbReference type="AlphaFoldDB" id="A0A366HD41"/>
<organism evidence="13 14">
    <name type="scientific">Roseimicrobium gellanilyticum</name>
    <dbReference type="NCBI Taxonomy" id="748857"/>
    <lineage>
        <taxon>Bacteria</taxon>
        <taxon>Pseudomonadati</taxon>
        <taxon>Verrucomicrobiota</taxon>
        <taxon>Verrucomicrobiia</taxon>
        <taxon>Verrucomicrobiales</taxon>
        <taxon>Verrucomicrobiaceae</taxon>
        <taxon>Roseimicrobium</taxon>
    </lineage>
</organism>
<keyword evidence="6 10" id="KW-0808">Transferase</keyword>
<protein>
    <recommendedName>
        <fullName evidence="10">Ribosomal RNA small subunit methyltransferase E</fullName>
        <ecNumber evidence="10">2.1.1.193</ecNumber>
    </recommendedName>
</protein>
<keyword evidence="7 10" id="KW-0949">S-adenosyl-L-methionine</keyword>
<evidence type="ECO:0000313" key="14">
    <source>
        <dbReference type="Proteomes" id="UP000253426"/>
    </source>
</evidence>
<proteinExistence type="inferred from homology"/>
<dbReference type="Pfam" id="PF20260">
    <property type="entry name" value="PUA_4"/>
    <property type="match status" value="1"/>
</dbReference>
<sequence>MGLPRFYIPPNQWQPSSLALTADEARHCAQVMRKEAGQEVVVFNGNGAWARTKITSSGKDRVELDLVEWGESSAPAVSITLFQSIPKGSNMDLIIEKSVELGVNAIVPVFSDRTVVRLDAKDAVKKQEKWQRLALEACKQCGQNWLPQVSVPVSFDAAWRQLPAHDLRLIAAIQEDSRSFKDTLAAVRVRKGEEKIQSVLMAIGPEGDFTPKEYAAARGAHGCLPVSLGSIILRVETAAIFCLSVLRHEVGG</sequence>
<evidence type="ECO:0000256" key="7">
    <source>
        <dbReference type="ARBA" id="ARBA00022691"/>
    </source>
</evidence>
<dbReference type="RefSeq" id="WP_113960646.1">
    <property type="nucleotide sequence ID" value="NZ_QNRR01000009.1"/>
</dbReference>
<dbReference type="OrthoDB" id="9815641at2"/>
<comment type="function">
    <text evidence="8 10">Specifically methylates the N3 position of the uracil ring of uridine 1498 (m3U1498) in 16S rRNA. Acts on the fully assembled 30S ribosomal subunit.</text>
</comment>
<dbReference type="NCBIfam" id="NF008692">
    <property type="entry name" value="PRK11713.1-5"/>
    <property type="match status" value="1"/>
</dbReference>
<dbReference type="InterPro" id="IPR046887">
    <property type="entry name" value="RsmE_PUA-like"/>
</dbReference>
<keyword evidence="4 10" id="KW-0698">rRNA processing</keyword>
<dbReference type="Proteomes" id="UP000253426">
    <property type="component" value="Unassembled WGS sequence"/>
</dbReference>
<dbReference type="Gene3D" id="2.40.240.20">
    <property type="entry name" value="Hypothetical PUA domain-like, domain 1"/>
    <property type="match status" value="1"/>
</dbReference>
<evidence type="ECO:0000313" key="13">
    <source>
        <dbReference type="EMBL" id="RBP39759.1"/>
    </source>
</evidence>
<evidence type="ECO:0000256" key="1">
    <source>
        <dbReference type="ARBA" id="ARBA00004496"/>
    </source>
</evidence>
<dbReference type="InterPro" id="IPR006700">
    <property type="entry name" value="RsmE"/>
</dbReference>
<comment type="subcellular location">
    <subcellularLocation>
        <location evidence="1 10">Cytoplasm</location>
    </subcellularLocation>
</comment>
<dbReference type="NCBIfam" id="TIGR00046">
    <property type="entry name" value="RsmE family RNA methyltransferase"/>
    <property type="match status" value="1"/>
</dbReference>
<comment type="caution">
    <text evidence="13">The sequence shown here is derived from an EMBL/GenBank/DDBJ whole genome shotgun (WGS) entry which is preliminary data.</text>
</comment>
<dbReference type="EMBL" id="QNRR01000009">
    <property type="protein sequence ID" value="RBP39759.1"/>
    <property type="molecule type" value="Genomic_DNA"/>
</dbReference>
<dbReference type="InterPro" id="IPR015947">
    <property type="entry name" value="PUA-like_sf"/>
</dbReference>
<dbReference type="GO" id="GO:0070475">
    <property type="term" value="P:rRNA base methylation"/>
    <property type="evidence" value="ECO:0007669"/>
    <property type="project" value="TreeGrafter"/>
</dbReference>
<evidence type="ECO:0000259" key="12">
    <source>
        <dbReference type="Pfam" id="PF20260"/>
    </source>
</evidence>
<evidence type="ECO:0000256" key="2">
    <source>
        <dbReference type="ARBA" id="ARBA00005528"/>
    </source>
</evidence>
<evidence type="ECO:0000256" key="3">
    <source>
        <dbReference type="ARBA" id="ARBA00022490"/>
    </source>
</evidence>
<dbReference type="Gene3D" id="3.40.1280.10">
    <property type="match status" value="1"/>
</dbReference>
<evidence type="ECO:0000256" key="4">
    <source>
        <dbReference type="ARBA" id="ARBA00022552"/>
    </source>
</evidence>
<reference evidence="13 14" key="1">
    <citation type="submission" date="2018-06" db="EMBL/GenBank/DDBJ databases">
        <title>Genomic Encyclopedia of Type Strains, Phase IV (KMG-IV): sequencing the most valuable type-strain genomes for metagenomic binning, comparative biology and taxonomic classification.</title>
        <authorList>
            <person name="Goeker M."/>
        </authorList>
    </citation>
    <scope>NUCLEOTIDE SEQUENCE [LARGE SCALE GENOMIC DNA]</scope>
    <source>
        <strain evidence="13 14">DSM 25532</strain>
    </source>
</reference>
<dbReference type="PIRSF" id="PIRSF015601">
    <property type="entry name" value="MTase_slr0722"/>
    <property type="match status" value="1"/>
</dbReference>
<dbReference type="InterPro" id="IPR029026">
    <property type="entry name" value="tRNA_m1G_MTases_N"/>
</dbReference>
<dbReference type="PANTHER" id="PTHR30027">
    <property type="entry name" value="RIBOSOMAL RNA SMALL SUBUNIT METHYLTRANSFERASE E"/>
    <property type="match status" value="1"/>
</dbReference>
<dbReference type="SUPFAM" id="SSF88697">
    <property type="entry name" value="PUA domain-like"/>
    <property type="match status" value="1"/>
</dbReference>
<name>A0A366HD41_9BACT</name>
<keyword evidence="3 10" id="KW-0963">Cytoplasm</keyword>
<dbReference type="InterPro" id="IPR046886">
    <property type="entry name" value="RsmE_MTase_dom"/>
</dbReference>
<keyword evidence="14" id="KW-1185">Reference proteome</keyword>
<dbReference type="EC" id="2.1.1.193" evidence="10"/>
<dbReference type="CDD" id="cd18084">
    <property type="entry name" value="RsmE-like"/>
    <property type="match status" value="1"/>
</dbReference>
<dbReference type="InterPro" id="IPR029028">
    <property type="entry name" value="Alpha/beta_knot_MTases"/>
</dbReference>
<accession>A0A366HD41</accession>
<feature type="domain" description="Ribosomal RNA small subunit methyltransferase E methyltransferase" evidence="11">
    <location>
        <begin position="77"/>
        <end position="246"/>
    </location>
</feature>
<evidence type="ECO:0000259" key="11">
    <source>
        <dbReference type="Pfam" id="PF04452"/>
    </source>
</evidence>
<dbReference type="SUPFAM" id="SSF75217">
    <property type="entry name" value="alpha/beta knot"/>
    <property type="match status" value="1"/>
</dbReference>
<feature type="domain" description="Ribosomal RNA small subunit methyltransferase E PUA-like" evidence="12">
    <location>
        <begin position="20"/>
        <end position="66"/>
    </location>
</feature>
<evidence type="ECO:0000256" key="5">
    <source>
        <dbReference type="ARBA" id="ARBA00022603"/>
    </source>
</evidence>
<keyword evidence="5 10" id="KW-0489">Methyltransferase</keyword>
<comment type="catalytic activity">
    <reaction evidence="9 10">
        <text>uridine(1498) in 16S rRNA + S-adenosyl-L-methionine = N(3)-methyluridine(1498) in 16S rRNA + S-adenosyl-L-homocysteine + H(+)</text>
        <dbReference type="Rhea" id="RHEA:42920"/>
        <dbReference type="Rhea" id="RHEA-COMP:10283"/>
        <dbReference type="Rhea" id="RHEA-COMP:10284"/>
        <dbReference type="ChEBI" id="CHEBI:15378"/>
        <dbReference type="ChEBI" id="CHEBI:57856"/>
        <dbReference type="ChEBI" id="CHEBI:59789"/>
        <dbReference type="ChEBI" id="CHEBI:65315"/>
        <dbReference type="ChEBI" id="CHEBI:74502"/>
        <dbReference type="EC" id="2.1.1.193"/>
    </reaction>
</comment>
<evidence type="ECO:0000256" key="8">
    <source>
        <dbReference type="ARBA" id="ARBA00025699"/>
    </source>
</evidence>
<evidence type="ECO:0000256" key="9">
    <source>
        <dbReference type="ARBA" id="ARBA00047944"/>
    </source>
</evidence>
<dbReference type="GO" id="GO:0070042">
    <property type="term" value="F:rRNA (uridine-N3-)-methyltransferase activity"/>
    <property type="evidence" value="ECO:0007669"/>
    <property type="project" value="TreeGrafter"/>
</dbReference>
<comment type="similarity">
    <text evidence="2 10">Belongs to the RNA methyltransferase RsmE family.</text>
</comment>
<evidence type="ECO:0000256" key="6">
    <source>
        <dbReference type="ARBA" id="ARBA00022679"/>
    </source>
</evidence>
<dbReference type="Pfam" id="PF04452">
    <property type="entry name" value="Methyltrans_RNA"/>
    <property type="match status" value="1"/>
</dbReference>
<gene>
    <name evidence="13" type="ORF">DES53_109186</name>
</gene>